<keyword evidence="1" id="KW-1133">Transmembrane helix</keyword>
<proteinExistence type="predicted"/>
<dbReference type="EMBL" id="LN890280">
    <property type="protein sequence ID" value="CUR52774.1"/>
    <property type="molecule type" value="Genomic_DNA"/>
</dbReference>
<sequence>MVETSLDKKIFVFVAVGVIIAVLGMVVILPSSGIIKNMFTPNANTPTALTSVMTEVKPLDIQFNGSSVLSVGDRDGTIETKFNLTNPNDNTLIIEMVTYDIYANNVVIGHGQYGQRYDGTWESSSYLPLTQHNSEVITVDTKILNDGNNPQVWSALQSHATIKFRFNGTAYYSTHSAFAGQAYTKDFDFWQ</sequence>
<organism evidence="2 3">
    <name type="scientific">Nitrosotalea devaniterrae</name>
    <dbReference type="NCBI Taxonomy" id="1078905"/>
    <lineage>
        <taxon>Archaea</taxon>
        <taxon>Nitrososphaerota</taxon>
        <taxon>Nitrososphaeria</taxon>
        <taxon>Nitrosotaleales</taxon>
        <taxon>Nitrosotaleaceae</taxon>
        <taxon>Nitrosotalea</taxon>
    </lineage>
</organism>
<dbReference type="SUPFAM" id="SSF117070">
    <property type="entry name" value="LEA14-like"/>
    <property type="match status" value="1"/>
</dbReference>
<evidence type="ECO:0000313" key="3">
    <source>
        <dbReference type="Proteomes" id="UP000196239"/>
    </source>
</evidence>
<dbReference type="Proteomes" id="UP000196239">
    <property type="component" value="Chromosome 1"/>
</dbReference>
<evidence type="ECO:0000256" key="1">
    <source>
        <dbReference type="SAM" id="Phobius"/>
    </source>
</evidence>
<evidence type="ECO:0000313" key="2">
    <source>
        <dbReference type="EMBL" id="CUR52774.1"/>
    </source>
</evidence>
<keyword evidence="3" id="KW-1185">Reference proteome</keyword>
<keyword evidence="1" id="KW-0812">Transmembrane</keyword>
<gene>
    <name evidence="2" type="ORF">NDEV_2012</name>
</gene>
<dbReference type="KEGG" id="ndv:NDEV_2012"/>
<accession>A0A128A5Z0</accession>
<dbReference type="AlphaFoldDB" id="A0A128A5Z0"/>
<feature type="transmembrane region" description="Helical" evidence="1">
    <location>
        <begin position="12"/>
        <end position="29"/>
    </location>
</feature>
<keyword evidence="1" id="KW-0472">Membrane</keyword>
<dbReference type="Gene3D" id="2.60.40.1820">
    <property type="match status" value="1"/>
</dbReference>
<reference evidence="3" key="1">
    <citation type="submission" date="2015-10" db="EMBL/GenBank/DDBJ databases">
        <authorList>
            <person name="Lehtovirta-Morley L.E."/>
            <person name="Vieille C."/>
        </authorList>
    </citation>
    <scope>NUCLEOTIDE SEQUENCE [LARGE SCALE GENOMIC DNA]</scope>
</reference>
<name>A0A128A5Z0_9ARCH</name>
<protein>
    <submittedName>
        <fullName evidence="2">Uncharacterized protein</fullName>
    </submittedName>
</protein>